<dbReference type="KEGG" id="otd:J1M35_12645"/>
<reference evidence="16" key="1">
    <citation type="submission" date="2021-03" db="EMBL/GenBank/DDBJ databases">
        <title>Ottowia sp. 27C isolated from the cloaca of a Giant Asian pond turtle (Heosemys grandis).</title>
        <authorList>
            <person name="Spergser J."/>
            <person name="Busse H.-J."/>
        </authorList>
    </citation>
    <scope>NUCLEOTIDE SEQUENCE</scope>
    <source>
        <strain evidence="16">27C</strain>
    </source>
</reference>
<evidence type="ECO:0000256" key="1">
    <source>
        <dbReference type="ARBA" id="ARBA00003294"/>
    </source>
</evidence>
<evidence type="ECO:0000256" key="9">
    <source>
        <dbReference type="ARBA" id="ARBA00023239"/>
    </source>
</evidence>
<dbReference type="GO" id="GO:0005829">
    <property type="term" value="C:cytosol"/>
    <property type="evidence" value="ECO:0007669"/>
    <property type="project" value="TreeGrafter"/>
</dbReference>
<dbReference type="SMART" id="SM01130">
    <property type="entry name" value="DHDPS"/>
    <property type="match status" value="1"/>
</dbReference>
<dbReference type="SUPFAM" id="SSF51569">
    <property type="entry name" value="Aldolase"/>
    <property type="match status" value="1"/>
</dbReference>
<dbReference type="InterPro" id="IPR005263">
    <property type="entry name" value="DapA"/>
</dbReference>
<dbReference type="PANTHER" id="PTHR12128">
    <property type="entry name" value="DIHYDRODIPICOLINATE SYNTHASE"/>
    <property type="match status" value="1"/>
</dbReference>
<dbReference type="Pfam" id="PF00701">
    <property type="entry name" value="DHDPS"/>
    <property type="match status" value="1"/>
</dbReference>
<dbReference type="EC" id="4.3.3.7" evidence="4 12"/>
<dbReference type="PANTHER" id="PTHR12128:SF66">
    <property type="entry name" value="4-HYDROXY-2-OXOGLUTARATE ALDOLASE, MITOCHONDRIAL"/>
    <property type="match status" value="1"/>
</dbReference>
<evidence type="ECO:0000256" key="6">
    <source>
        <dbReference type="ARBA" id="ARBA00022605"/>
    </source>
</evidence>
<dbReference type="GO" id="GO:0019877">
    <property type="term" value="P:diaminopimelate biosynthetic process"/>
    <property type="evidence" value="ECO:0007669"/>
    <property type="project" value="UniProtKB-UniRule"/>
</dbReference>
<comment type="function">
    <text evidence="1 12">Catalyzes the condensation of (S)-aspartate-beta-semialdehyde [(S)-ASA] and pyruvate to 4-hydroxy-tetrahydrodipicolinate (HTPA).</text>
</comment>
<feature type="binding site" evidence="12 15">
    <location>
        <position position="217"/>
    </location>
    <ligand>
        <name>pyruvate</name>
        <dbReference type="ChEBI" id="CHEBI:15361"/>
    </ligand>
</feature>
<feature type="site" description="Part of a proton relay during catalysis" evidence="12">
    <location>
        <position position="123"/>
    </location>
</feature>
<evidence type="ECO:0000313" key="16">
    <source>
        <dbReference type="EMBL" id="QTD43987.1"/>
    </source>
</evidence>
<dbReference type="RefSeq" id="WP_208007394.1">
    <property type="nucleotide sequence ID" value="NZ_CP071796.1"/>
</dbReference>
<evidence type="ECO:0000256" key="7">
    <source>
        <dbReference type="ARBA" id="ARBA00022915"/>
    </source>
</evidence>
<accession>A0A975CFN7</accession>
<evidence type="ECO:0000256" key="8">
    <source>
        <dbReference type="ARBA" id="ARBA00023154"/>
    </source>
</evidence>
<dbReference type="AlphaFoldDB" id="A0A975CFN7"/>
<dbReference type="HAMAP" id="MF_00418">
    <property type="entry name" value="DapA"/>
    <property type="match status" value="1"/>
</dbReference>
<gene>
    <name evidence="12" type="primary">dapA</name>
    <name evidence="16" type="ORF">J1M35_12645</name>
</gene>
<feature type="binding site" evidence="12 15">
    <location>
        <position position="59"/>
    </location>
    <ligand>
        <name>pyruvate</name>
        <dbReference type="ChEBI" id="CHEBI:15361"/>
    </ligand>
</feature>
<keyword evidence="5 12" id="KW-0963">Cytoplasm</keyword>
<evidence type="ECO:0000256" key="12">
    <source>
        <dbReference type="HAMAP-Rule" id="MF_00418"/>
    </source>
</evidence>
<comment type="pathway">
    <text evidence="2 12">Amino-acid biosynthesis; L-lysine biosynthesis via DAP pathway; (S)-tetrahydrodipicolinate from L-aspartate: step 3/4.</text>
</comment>
<evidence type="ECO:0000256" key="14">
    <source>
        <dbReference type="PIRSR" id="PIRSR001365-1"/>
    </source>
</evidence>
<dbReference type="InterPro" id="IPR013785">
    <property type="entry name" value="Aldolase_TIM"/>
</dbReference>
<dbReference type="InterPro" id="IPR002220">
    <property type="entry name" value="DapA-like"/>
</dbReference>
<evidence type="ECO:0000256" key="4">
    <source>
        <dbReference type="ARBA" id="ARBA00012086"/>
    </source>
</evidence>
<evidence type="ECO:0000313" key="17">
    <source>
        <dbReference type="Proteomes" id="UP000663903"/>
    </source>
</evidence>
<keyword evidence="9 12" id="KW-0456">Lyase</keyword>
<feature type="active site" description="Schiff-base intermediate with substrate" evidence="12 14">
    <location>
        <position position="177"/>
    </location>
</feature>
<protein>
    <recommendedName>
        <fullName evidence="4 12">4-hydroxy-tetrahydrodipicolinate synthase</fullName>
        <shortName evidence="12">HTPA synthase</shortName>
        <ecNumber evidence="4 12">4.3.3.7</ecNumber>
    </recommendedName>
</protein>
<dbReference type="PRINTS" id="PR00146">
    <property type="entry name" value="DHPICSNTHASE"/>
</dbReference>
<comment type="catalytic activity">
    <reaction evidence="11 12">
        <text>L-aspartate 4-semialdehyde + pyruvate = (2S,4S)-4-hydroxy-2,3,4,5-tetrahydrodipicolinate + H2O + H(+)</text>
        <dbReference type="Rhea" id="RHEA:34171"/>
        <dbReference type="ChEBI" id="CHEBI:15361"/>
        <dbReference type="ChEBI" id="CHEBI:15377"/>
        <dbReference type="ChEBI" id="CHEBI:15378"/>
        <dbReference type="ChEBI" id="CHEBI:67139"/>
        <dbReference type="ChEBI" id="CHEBI:537519"/>
        <dbReference type="EC" id="4.3.3.7"/>
    </reaction>
</comment>
<comment type="subunit">
    <text evidence="12">Homotetramer; dimer of dimers.</text>
</comment>
<comment type="subcellular location">
    <subcellularLocation>
        <location evidence="12">Cytoplasm</location>
    </subcellularLocation>
</comment>
<dbReference type="Gene3D" id="3.20.20.70">
    <property type="entry name" value="Aldolase class I"/>
    <property type="match status" value="1"/>
</dbReference>
<evidence type="ECO:0000256" key="5">
    <source>
        <dbReference type="ARBA" id="ARBA00022490"/>
    </source>
</evidence>
<comment type="similarity">
    <text evidence="3 12 13">Belongs to the DapA family.</text>
</comment>
<organism evidence="16 17">
    <name type="scientific">Ottowia testudinis</name>
    <dbReference type="NCBI Taxonomy" id="2816950"/>
    <lineage>
        <taxon>Bacteria</taxon>
        <taxon>Pseudomonadati</taxon>
        <taxon>Pseudomonadota</taxon>
        <taxon>Betaproteobacteria</taxon>
        <taxon>Burkholderiales</taxon>
        <taxon>Comamonadaceae</taxon>
        <taxon>Ottowia</taxon>
    </lineage>
</organism>
<dbReference type="GO" id="GO:0008840">
    <property type="term" value="F:4-hydroxy-tetrahydrodipicolinate synthase activity"/>
    <property type="evidence" value="ECO:0007669"/>
    <property type="project" value="UniProtKB-UniRule"/>
</dbReference>
<keyword evidence="17" id="KW-1185">Reference proteome</keyword>
<keyword evidence="6 12" id="KW-0028">Amino-acid biosynthesis</keyword>
<feature type="active site" description="Proton donor/acceptor" evidence="12 14">
    <location>
        <position position="149"/>
    </location>
</feature>
<name>A0A975CFN7_9BURK</name>
<feature type="site" description="Part of a proton relay during catalysis" evidence="12">
    <location>
        <position position="58"/>
    </location>
</feature>
<keyword evidence="7 12" id="KW-0220">Diaminopimelate biosynthesis</keyword>
<keyword evidence="10 12" id="KW-0704">Schiff base</keyword>
<evidence type="ECO:0000256" key="2">
    <source>
        <dbReference type="ARBA" id="ARBA00005120"/>
    </source>
</evidence>
<keyword evidence="8 12" id="KW-0457">Lysine biosynthesis</keyword>
<dbReference type="Proteomes" id="UP000663903">
    <property type="component" value="Chromosome"/>
</dbReference>
<proteinExistence type="inferred from homology"/>
<dbReference type="EMBL" id="CP071796">
    <property type="protein sequence ID" value="QTD43987.1"/>
    <property type="molecule type" value="Genomic_DNA"/>
</dbReference>
<evidence type="ECO:0000256" key="15">
    <source>
        <dbReference type="PIRSR" id="PIRSR001365-2"/>
    </source>
</evidence>
<comment type="caution">
    <text evidence="12">Was originally thought to be a dihydrodipicolinate synthase (DHDPS), catalyzing the condensation of (S)-aspartate-beta-semialdehyde [(S)-ASA] and pyruvate to dihydrodipicolinate (DHDP). However, it was shown in E.coli that the product of the enzymatic reaction is not dihydrodipicolinate but in fact (4S)-4-hydroxy-2,3,4,5-tetrahydro-(2S)-dipicolinic acid (HTPA), and that the consecutive dehydration reaction leading to DHDP is not spontaneous but catalyzed by DapB.</text>
</comment>
<evidence type="ECO:0000256" key="10">
    <source>
        <dbReference type="ARBA" id="ARBA00023270"/>
    </source>
</evidence>
<dbReference type="GO" id="GO:0009089">
    <property type="term" value="P:lysine biosynthetic process via diaminopimelate"/>
    <property type="evidence" value="ECO:0007669"/>
    <property type="project" value="UniProtKB-UniRule"/>
</dbReference>
<evidence type="ECO:0000256" key="3">
    <source>
        <dbReference type="ARBA" id="ARBA00007592"/>
    </source>
</evidence>
<dbReference type="InterPro" id="IPR020625">
    <property type="entry name" value="Schiff_base-form_aldolases_AS"/>
</dbReference>
<sequence length="312" mass="32304">MNPNPTPHAPDAPPPDFSGLWIPLVTPFAGGRVDHAALARLTAHLAPAGIRGFVVCGSTGEAAALSKEEQLACLATVAAHASGLPLLMGVSGSHLADTRDWVCRLNAPGLPALAGLLMAAPHYVRPSQDGVRQWFTELAAASRAPIVVYDIPYRTGSVIARDTLLALAAQPGIRAVKDCGGDPGKTLALIADGRLQVLAGEDAQLFATVAQGGAGAIAASAHLHTRRFVAVLQALDASDLPRARAAWRPLVPLIEGLFAEPNPGPLKALLALEGWCANELRAPMQPASQALVERLIALQRDGDLPLTAPAAS</sequence>
<dbReference type="PROSITE" id="PS00666">
    <property type="entry name" value="DHDPS_2"/>
    <property type="match status" value="1"/>
</dbReference>
<dbReference type="PIRSF" id="PIRSF001365">
    <property type="entry name" value="DHDPS"/>
    <property type="match status" value="1"/>
</dbReference>
<evidence type="ECO:0000256" key="13">
    <source>
        <dbReference type="PIRNR" id="PIRNR001365"/>
    </source>
</evidence>
<evidence type="ECO:0000256" key="11">
    <source>
        <dbReference type="ARBA" id="ARBA00047836"/>
    </source>
</evidence>